<evidence type="ECO:0000259" key="1">
    <source>
        <dbReference type="PROSITE" id="PS50943"/>
    </source>
</evidence>
<sequence>MLPAPVERALRTLGEHLRVARKRRHDTLAAFAERMQVSVPTLQKMEKGDPTVSMGVYASALWLIGRVQFLGTIADPAADETALMLELRNLTGGKQSKR</sequence>
<evidence type="ECO:0000313" key="2">
    <source>
        <dbReference type="EMBL" id="CAB3790913.1"/>
    </source>
</evidence>
<proteinExistence type="predicted"/>
<dbReference type="InterPro" id="IPR001387">
    <property type="entry name" value="Cro/C1-type_HTH"/>
</dbReference>
<evidence type="ECO:0000313" key="3">
    <source>
        <dbReference type="Proteomes" id="UP000494115"/>
    </source>
</evidence>
<dbReference type="PROSITE" id="PS50943">
    <property type="entry name" value="HTH_CROC1"/>
    <property type="match status" value="1"/>
</dbReference>
<dbReference type="Gene3D" id="1.10.260.40">
    <property type="entry name" value="lambda repressor-like DNA-binding domains"/>
    <property type="match status" value="1"/>
</dbReference>
<protein>
    <recommendedName>
        <fullName evidence="1">HTH cro/C1-type domain-containing protein</fullName>
    </recommendedName>
</protein>
<dbReference type="GO" id="GO:0003677">
    <property type="term" value="F:DNA binding"/>
    <property type="evidence" value="ECO:0007669"/>
    <property type="project" value="InterPro"/>
</dbReference>
<dbReference type="EMBL" id="CADIKM010000013">
    <property type="protein sequence ID" value="CAB3790913.1"/>
    <property type="molecule type" value="Genomic_DNA"/>
</dbReference>
<dbReference type="CDD" id="cd00093">
    <property type="entry name" value="HTH_XRE"/>
    <property type="match status" value="1"/>
</dbReference>
<reference evidence="2 3" key="1">
    <citation type="submission" date="2020-04" db="EMBL/GenBank/DDBJ databases">
        <authorList>
            <person name="De Canck E."/>
        </authorList>
    </citation>
    <scope>NUCLEOTIDE SEQUENCE [LARGE SCALE GENOMIC DNA]</scope>
    <source>
        <strain evidence="2 3">LMG 28138</strain>
    </source>
</reference>
<dbReference type="Pfam" id="PF13560">
    <property type="entry name" value="HTH_31"/>
    <property type="match status" value="1"/>
</dbReference>
<name>A0A6S7CXY3_9BURK</name>
<dbReference type="RefSeq" id="WP_175105590.1">
    <property type="nucleotide sequence ID" value="NZ_CADIKM010000013.1"/>
</dbReference>
<organism evidence="2 3">
    <name type="scientific">Pararobbsia alpina</name>
    <dbReference type="NCBI Taxonomy" id="621374"/>
    <lineage>
        <taxon>Bacteria</taxon>
        <taxon>Pseudomonadati</taxon>
        <taxon>Pseudomonadota</taxon>
        <taxon>Betaproteobacteria</taxon>
        <taxon>Burkholderiales</taxon>
        <taxon>Burkholderiaceae</taxon>
        <taxon>Pararobbsia</taxon>
    </lineage>
</organism>
<keyword evidence="3" id="KW-1185">Reference proteome</keyword>
<feature type="domain" description="HTH cro/C1-type" evidence="1">
    <location>
        <begin position="17"/>
        <end position="48"/>
    </location>
</feature>
<dbReference type="InterPro" id="IPR010982">
    <property type="entry name" value="Lambda_DNA-bd_dom_sf"/>
</dbReference>
<gene>
    <name evidence="2" type="ORF">LMG28138_03059</name>
</gene>
<dbReference type="Proteomes" id="UP000494115">
    <property type="component" value="Unassembled WGS sequence"/>
</dbReference>
<dbReference type="AlphaFoldDB" id="A0A6S7CXY3"/>
<dbReference type="SUPFAM" id="SSF47413">
    <property type="entry name" value="lambda repressor-like DNA-binding domains"/>
    <property type="match status" value="1"/>
</dbReference>
<accession>A0A6S7CXY3</accession>